<dbReference type="OrthoDB" id="418495at2759"/>
<proteinExistence type="predicted"/>
<dbReference type="EMBL" id="JAKOGI010000834">
    <property type="protein sequence ID" value="KAJ8430020.1"/>
    <property type="molecule type" value="Genomic_DNA"/>
</dbReference>
<dbReference type="InterPro" id="IPR025757">
    <property type="entry name" value="MIP1_Leuzipper"/>
</dbReference>
<feature type="compositionally biased region" description="Basic residues" evidence="2">
    <location>
        <begin position="278"/>
        <end position="289"/>
    </location>
</feature>
<keyword evidence="6" id="KW-1185">Reference proteome</keyword>
<dbReference type="InterPro" id="IPR006869">
    <property type="entry name" value="DUF547"/>
</dbReference>
<dbReference type="PANTHER" id="PTHR46248:SF12">
    <property type="entry name" value="TERNARY COMPLEX FACTOR MIP1 LEUCINE-ZIPPER PROTEIN"/>
    <property type="match status" value="1"/>
</dbReference>
<feature type="region of interest" description="Disordered" evidence="2">
    <location>
        <begin position="200"/>
        <end position="312"/>
    </location>
</feature>
<accession>A0A9Q1Q6E1</accession>
<dbReference type="Pfam" id="PF04784">
    <property type="entry name" value="DUF547"/>
    <property type="match status" value="1"/>
</dbReference>
<evidence type="ECO:0008006" key="7">
    <source>
        <dbReference type="Google" id="ProtNLM"/>
    </source>
</evidence>
<dbReference type="Pfam" id="PF14389">
    <property type="entry name" value="Lzipper-MIP1"/>
    <property type="match status" value="1"/>
</dbReference>
<evidence type="ECO:0000313" key="6">
    <source>
        <dbReference type="Proteomes" id="UP001153076"/>
    </source>
</evidence>
<evidence type="ECO:0000313" key="5">
    <source>
        <dbReference type="EMBL" id="KAJ8430020.1"/>
    </source>
</evidence>
<sequence>MEKEPKLERQGSPGMQKASSLGSQTTREKKLALLQDVDRLKKKLRDEENIHRALLRAFYRPRGSLPRLPPYLPPNTQELLAEIAVLEEEVGRLEEQVATYRANLYQEAIYICSKRKLESPMDYYERVLSKATKDEQSDSEESPLSVARTISALSDAVSDRSSLSLARTASASSDVVSGEIEQRSTELINAKQALGNCCSLETGKGQGNPTPKQNSDSVSSTDPSSSGGLISGKETEPSSRGGLISRKSDDPSSSNESLGYGTGKDKDQTPGSSERKLSRMKTPVRKSSFKRQPSPKSSARKQLENKALGGDSEPNKISEDLLKCLCSIFMRISTKNDKGNQLHNVPYSLSVVSRQAENEAEFLDPYGTGTELKDRDIGVYKDLCAVDALSIDLKRKRNALFLFHKLKLLLAKLARVNLEGLSHQHKLAFWINTYNSCLMNAFLEHGIPDSPEKVVLLMREATIAVGGQTLNAITIEHFILRLPFYLKQGNKKAARGDELKASNMFGLECSEPLVTFALSCGSWSSPAVRVYTASQIESELEAAKREFLQAAVGISKSDKLVIPKLLEWYQLDFAKDFESMLDWVCLQLPDELRKEGLSCLERKSKQPPSNLVEVVPYDFNFRYLLHQ</sequence>
<feature type="compositionally biased region" description="Basic and acidic residues" evidence="2">
    <location>
        <begin position="263"/>
        <end position="277"/>
    </location>
</feature>
<dbReference type="AlphaFoldDB" id="A0A9Q1Q6E1"/>
<feature type="compositionally biased region" description="Low complexity" evidence="2">
    <location>
        <begin position="215"/>
        <end position="228"/>
    </location>
</feature>
<protein>
    <recommendedName>
        <fullName evidence="7">DUF547 domain-containing protein</fullName>
    </recommendedName>
</protein>
<gene>
    <name evidence="5" type="ORF">Cgig2_008459</name>
</gene>
<evidence type="ECO:0000256" key="2">
    <source>
        <dbReference type="SAM" id="MobiDB-lite"/>
    </source>
</evidence>
<dbReference type="PANTHER" id="PTHR46248">
    <property type="entry name" value="EXPRESSED PROTEIN"/>
    <property type="match status" value="1"/>
</dbReference>
<feature type="coiled-coil region" evidence="1">
    <location>
        <begin position="30"/>
        <end position="103"/>
    </location>
</feature>
<keyword evidence="1" id="KW-0175">Coiled coil</keyword>
<feature type="domain" description="DUF547" evidence="3">
    <location>
        <begin position="419"/>
        <end position="548"/>
    </location>
</feature>
<name>A0A9Q1Q6E1_9CARY</name>
<comment type="caution">
    <text evidence="5">The sequence shown here is derived from an EMBL/GenBank/DDBJ whole genome shotgun (WGS) entry which is preliminary data.</text>
</comment>
<feature type="domain" description="Ternary complex factor MIP1 leucine-zipper" evidence="4">
    <location>
        <begin position="26"/>
        <end position="107"/>
    </location>
</feature>
<organism evidence="5 6">
    <name type="scientific">Carnegiea gigantea</name>
    <dbReference type="NCBI Taxonomy" id="171969"/>
    <lineage>
        <taxon>Eukaryota</taxon>
        <taxon>Viridiplantae</taxon>
        <taxon>Streptophyta</taxon>
        <taxon>Embryophyta</taxon>
        <taxon>Tracheophyta</taxon>
        <taxon>Spermatophyta</taxon>
        <taxon>Magnoliopsida</taxon>
        <taxon>eudicotyledons</taxon>
        <taxon>Gunneridae</taxon>
        <taxon>Pentapetalae</taxon>
        <taxon>Caryophyllales</taxon>
        <taxon>Cactineae</taxon>
        <taxon>Cactaceae</taxon>
        <taxon>Cactoideae</taxon>
        <taxon>Echinocereeae</taxon>
        <taxon>Carnegiea</taxon>
    </lineage>
</organism>
<evidence type="ECO:0000256" key="1">
    <source>
        <dbReference type="SAM" id="Coils"/>
    </source>
</evidence>
<reference evidence="5" key="1">
    <citation type="submission" date="2022-04" db="EMBL/GenBank/DDBJ databases">
        <title>Carnegiea gigantea Genome sequencing and assembly v2.</title>
        <authorList>
            <person name="Copetti D."/>
            <person name="Sanderson M.J."/>
            <person name="Burquez A."/>
            <person name="Wojciechowski M.F."/>
        </authorList>
    </citation>
    <scope>NUCLEOTIDE SEQUENCE</scope>
    <source>
        <strain evidence="5">SGP5-SGP5p</strain>
        <tissue evidence="5">Aerial part</tissue>
    </source>
</reference>
<evidence type="ECO:0000259" key="3">
    <source>
        <dbReference type="Pfam" id="PF04784"/>
    </source>
</evidence>
<dbReference type="Proteomes" id="UP001153076">
    <property type="component" value="Unassembled WGS sequence"/>
</dbReference>
<evidence type="ECO:0000259" key="4">
    <source>
        <dbReference type="Pfam" id="PF14389"/>
    </source>
</evidence>
<feature type="region of interest" description="Disordered" evidence="2">
    <location>
        <begin position="1"/>
        <end position="28"/>
    </location>
</feature>